<reference evidence="8" key="1">
    <citation type="submission" date="2022-11" db="EMBL/GenBank/DDBJ databases">
        <title>Minimal conservation of predation-associated metabolite biosynthetic gene clusters underscores biosynthetic potential of Myxococcota including descriptions for ten novel species: Archangium lansinium sp. nov., Myxococcus landrumus sp. nov., Nannocystis bai.</title>
        <authorList>
            <person name="Ahearne A."/>
            <person name="Stevens C."/>
            <person name="Dowd S."/>
        </authorList>
    </citation>
    <scope>NUCLEOTIDE SEQUENCE</scope>
    <source>
        <strain evidence="8">Fl3</strain>
    </source>
</reference>
<feature type="transmembrane region" description="Helical" evidence="7">
    <location>
        <begin position="55"/>
        <end position="77"/>
    </location>
</feature>
<dbReference type="EMBL" id="CP114040">
    <property type="protein sequence ID" value="WAS97812.1"/>
    <property type="molecule type" value="Genomic_DNA"/>
</dbReference>
<evidence type="ECO:0000256" key="3">
    <source>
        <dbReference type="ARBA" id="ARBA00022475"/>
    </source>
</evidence>
<dbReference type="Pfam" id="PF04226">
    <property type="entry name" value="Transgly_assoc"/>
    <property type="match status" value="1"/>
</dbReference>
<evidence type="ECO:0000256" key="2">
    <source>
        <dbReference type="ARBA" id="ARBA00011006"/>
    </source>
</evidence>
<keyword evidence="5 7" id="KW-1133">Transmembrane helix</keyword>
<keyword evidence="9" id="KW-1185">Reference proteome</keyword>
<feature type="transmembrane region" description="Helical" evidence="7">
    <location>
        <begin position="89"/>
        <end position="107"/>
    </location>
</feature>
<evidence type="ECO:0000313" key="9">
    <source>
        <dbReference type="Proteomes" id="UP001164459"/>
    </source>
</evidence>
<keyword evidence="6 7" id="KW-0472">Membrane</keyword>
<dbReference type="Proteomes" id="UP001164459">
    <property type="component" value="Chromosome"/>
</dbReference>
<evidence type="ECO:0000256" key="4">
    <source>
        <dbReference type="ARBA" id="ARBA00022692"/>
    </source>
</evidence>
<dbReference type="PANTHER" id="PTHR33884">
    <property type="entry name" value="UPF0410 PROTEIN YMGE"/>
    <property type="match status" value="1"/>
</dbReference>
<evidence type="ECO:0000256" key="1">
    <source>
        <dbReference type="ARBA" id="ARBA00004651"/>
    </source>
</evidence>
<evidence type="ECO:0000313" key="8">
    <source>
        <dbReference type="EMBL" id="WAS97812.1"/>
    </source>
</evidence>
<feature type="transmembrane region" description="Helical" evidence="7">
    <location>
        <begin position="30"/>
        <end position="48"/>
    </location>
</feature>
<organism evidence="8 9">
    <name type="scientific">Nannocystis punicea</name>
    <dbReference type="NCBI Taxonomy" id="2995304"/>
    <lineage>
        <taxon>Bacteria</taxon>
        <taxon>Pseudomonadati</taxon>
        <taxon>Myxococcota</taxon>
        <taxon>Polyangia</taxon>
        <taxon>Nannocystales</taxon>
        <taxon>Nannocystaceae</taxon>
        <taxon>Nannocystis</taxon>
    </lineage>
</organism>
<comment type="subcellular location">
    <subcellularLocation>
        <location evidence="1">Cell membrane</location>
        <topology evidence="1">Multi-pass membrane protein</topology>
    </subcellularLocation>
</comment>
<dbReference type="InterPro" id="IPR007341">
    <property type="entry name" value="Transgly_assoc"/>
</dbReference>
<keyword evidence="4 7" id="KW-0812">Transmembrane</keyword>
<comment type="similarity">
    <text evidence="2">Belongs to the UPF0410 family.</text>
</comment>
<evidence type="ECO:0000256" key="5">
    <source>
        <dbReference type="ARBA" id="ARBA00022989"/>
    </source>
</evidence>
<sequence>MIRELPPFVAAARDRATLRSVLAEEKTMEFIWTLIVGLIAGALAKLVMPGKDAGGVIATMLLGIAGSFVAAFLGRALGWYAHVNEGPGIIASIIGALVLLAIYRLAVGRSIRG</sequence>
<name>A0ABY7HEV8_9BACT</name>
<evidence type="ECO:0000256" key="6">
    <source>
        <dbReference type="ARBA" id="ARBA00023136"/>
    </source>
</evidence>
<dbReference type="RefSeq" id="WP_269040179.1">
    <property type="nucleotide sequence ID" value="NZ_CP114040.1"/>
</dbReference>
<keyword evidence="3" id="KW-1003">Cell membrane</keyword>
<protein>
    <submittedName>
        <fullName evidence="8">GlsB/YeaQ/YmgE family stress response membrane protein</fullName>
    </submittedName>
</protein>
<proteinExistence type="inferred from homology"/>
<accession>A0ABY7HEV8</accession>
<dbReference type="PANTHER" id="PTHR33884:SF7">
    <property type="entry name" value="BSL8023 PROTEIN"/>
    <property type="match status" value="1"/>
</dbReference>
<evidence type="ECO:0000256" key="7">
    <source>
        <dbReference type="SAM" id="Phobius"/>
    </source>
</evidence>
<gene>
    <name evidence="8" type="ORF">O0S08_16855</name>
</gene>